<dbReference type="Gene3D" id="2.40.170.20">
    <property type="entry name" value="TonB-dependent receptor, beta-barrel domain"/>
    <property type="match status" value="1"/>
</dbReference>
<gene>
    <name evidence="16" type="ORF">QGN29_10725</name>
</gene>
<dbReference type="GO" id="GO:0006826">
    <property type="term" value="P:iron ion transport"/>
    <property type="evidence" value="ECO:0007669"/>
    <property type="project" value="UniProtKB-KW"/>
</dbReference>
<organism evidence="16 17">
    <name type="scientific">Temperatibacter marinus</name>
    <dbReference type="NCBI Taxonomy" id="1456591"/>
    <lineage>
        <taxon>Bacteria</taxon>
        <taxon>Pseudomonadati</taxon>
        <taxon>Pseudomonadota</taxon>
        <taxon>Alphaproteobacteria</taxon>
        <taxon>Kordiimonadales</taxon>
        <taxon>Temperatibacteraceae</taxon>
        <taxon>Temperatibacter</taxon>
    </lineage>
</organism>
<evidence type="ECO:0000256" key="10">
    <source>
        <dbReference type="ARBA" id="ARBA00023237"/>
    </source>
</evidence>
<feature type="domain" description="TonB-dependent receptor plug" evidence="15">
    <location>
        <begin position="54"/>
        <end position="168"/>
    </location>
</feature>
<keyword evidence="10 11" id="KW-0998">Cell outer membrane</keyword>
<accession>A0AA52EFS7</accession>
<dbReference type="KEGG" id="tmk:QGN29_10725"/>
<dbReference type="InterPro" id="IPR000531">
    <property type="entry name" value="Beta-barrel_TonB"/>
</dbReference>
<keyword evidence="16" id="KW-0675">Receptor</keyword>
<dbReference type="PANTHER" id="PTHR32552">
    <property type="entry name" value="FERRICHROME IRON RECEPTOR-RELATED"/>
    <property type="match status" value="1"/>
</dbReference>
<dbReference type="InterPro" id="IPR012910">
    <property type="entry name" value="Plug_dom"/>
</dbReference>
<evidence type="ECO:0000313" key="16">
    <source>
        <dbReference type="EMBL" id="WND02020.1"/>
    </source>
</evidence>
<keyword evidence="13" id="KW-0732">Signal</keyword>
<name>A0AA52EFS7_9PROT</name>
<keyword evidence="4" id="KW-0410">Iron transport</keyword>
<comment type="similarity">
    <text evidence="11 12">Belongs to the TonB-dependent receptor family.</text>
</comment>
<evidence type="ECO:0000256" key="13">
    <source>
        <dbReference type="SAM" id="SignalP"/>
    </source>
</evidence>
<evidence type="ECO:0000256" key="5">
    <source>
        <dbReference type="ARBA" id="ARBA00022692"/>
    </source>
</evidence>
<keyword evidence="7" id="KW-0406">Ion transport</keyword>
<evidence type="ECO:0000256" key="4">
    <source>
        <dbReference type="ARBA" id="ARBA00022496"/>
    </source>
</evidence>
<dbReference type="InterPro" id="IPR039426">
    <property type="entry name" value="TonB-dep_rcpt-like"/>
</dbReference>
<dbReference type="PROSITE" id="PS52016">
    <property type="entry name" value="TONB_DEPENDENT_REC_3"/>
    <property type="match status" value="1"/>
</dbReference>
<dbReference type="InterPro" id="IPR036942">
    <property type="entry name" value="Beta-barrel_TonB_sf"/>
</dbReference>
<proteinExistence type="inferred from homology"/>
<feature type="chain" id="PRO_5041330362" evidence="13">
    <location>
        <begin position="33"/>
        <end position="844"/>
    </location>
</feature>
<evidence type="ECO:0000256" key="8">
    <source>
        <dbReference type="ARBA" id="ARBA00023077"/>
    </source>
</evidence>
<evidence type="ECO:0000259" key="14">
    <source>
        <dbReference type="Pfam" id="PF00593"/>
    </source>
</evidence>
<keyword evidence="17" id="KW-1185">Reference proteome</keyword>
<evidence type="ECO:0000256" key="7">
    <source>
        <dbReference type="ARBA" id="ARBA00023065"/>
    </source>
</evidence>
<keyword evidence="5 11" id="KW-0812">Transmembrane</keyword>
<feature type="domain" description="TonB-dependent receptor-like beta-barrel" evidence="14">
    <location>
        <begin position="372"/>
        <end position="810"/>
    </location>
</feature>
<evidence type="ECO:0000256" key="9">
    <source>
        <dbReference type="ARBA" id="ARBA00023136"/>
    </source>
</evidence>
<keyword evidence="8 12" id="KW-0798">TonB box</keyword>
<feature type="signal peptide" evidence="13">
    <location>
        <begin position="1"/>
        <end position="32"/>
    </location>
</feature>
<dbReference type="Gene3D" id="2.170.130.10">
    <property type="entry name" value="TonB-dependent receptor, plug domain"/>
    <property type="match status" value="1"/>
</dbReference>
<dbReference type="PANTHER" id="PTHR32552:SF81">
    <property type="entry name" value="TONB-DEPENDENT OUTER MEMBRANE RECEPTOR"/>
    <property type="match status" value="1"/>
</dbReference>
<evidence type="ECO:0000313" key="17">
    <source>
        <dbReference type="Proteomes" id="UP001268683"/>
    </source>
</evidence>
<dbReference type="Pfam" id="PF07715">
    <property type="entry name" value="Plug"/>
    <property type="match status" value="1"/>
</dbReference>
<protein>
    <submittedName>
        <fullName evidence="16">TonB-dependent receptor</fullName>
    </submittedName>
</protein>
<evidence type="ECO:0000256" key="3">
    <source>
        <dbReference type="ARBA" id="ARBA00022452"/>
    </source>
</evidence>
<keyword evidence="6" id="KW-0408">Iron</keyword>
<dbReference type="EMBL" id="CP123872">
    <property type="protein sequence ID" value="WND02020.1"/>
    <property type="molecule type" value="Genomic_DNA"/>
</dbReference>
<evidence type="ECO:0000256" key="12">
    <source>
        <dbReference type="RuleBase" id="RU003357"/>
    </source>
</evidence>
<sequence>MTVKNSSARRSKTLLLSSVSLALLSAHTSVSAQDQEYQGLEEITVTATKRAASTQDVPVAVNALGESTLEQNNINVFTDYLLQLPGVSSGGAGPGQGTIYIRGMASTTPNLTTAGVAGLAPNVALYLNEQPVTQVGRNLDVYAADLNRIEVLPGSQGTLFGASSQAGTIRLITNKPVMDEFSASMNGGISFTQGGEQSEKLEGVINFPVSDKLAMRAVFFMDNQGGYIDNRRGVLSARESARFKGVESRPNGTATSAGFQAGADLSGVRFLNARNESLIEKDFNDASYEGLRLSALYDVNDNWTVNLSHMRQTIETEGVFFIDPELDDSNDLSVQRYSPDEVEDKFSNTALTIEGQIGDLQVVYAGAYLDRNTEQVVDYTDYLFVGQYLPYYICDGSVSYPGAAGPSGTCQAPNLFVDSTTETEVWTHELRFVTPEDNDWRVTAGAFYSDQTLVERNNFTYPGSVFAESFSPGVYGWPKNGPLPGSSVSDPNPRPLGVIFFNDITRTDSQLGFFGELSYDLTEQFTVTVGARYHDVDVRLKGSANSSFYNFGGEDVNAFGTNLDTQFDGNQVINGVPVPKGAEAKGWVFKGNLSYKPSDDTLIYFTYSEGFRPGLPNRPAGAGGGAVPAVVRTDEVTNFEFGWKMDLLDNTLRFNGSAFLVDIKDLQTTIFDPQVTNLFFSDNAADAQIKGIEGDVTWAPMSVPGLVVSGAFSILDTEIKELVGASVAIAGPGEDLSYAPSFQGNVRARYTWDISSEFEAHVQGAITYSGSSYSDIVLINRAKQDSYALINTSVGIRSDRYSITAYIDNLTNKRAQLNNNLNFDRERIAINRPRTVGLRFSVDF</sequence>
<keyword evidence="9 11" id="KW-0472">Membrane</keyword>
<keyword evidence="2 11" id="KW-0813">Transport</keyword>
<evidence type="ECO:0000259" key="15">
    <source>
        <dbReference type="Pfam" id="PF07715"/>
    </source>
</evidence>
<dbReference type="GO" id="GO:0009279">
    <property type="term" value="C:cell outer membrane"/>
    <property type="evidence" value="ECO:0007669"/>
    <property type="project" value="UniProtKB-SubCell"/>
</dbReference>
<dbReference type="SUPFAM" id="SSF56935">
    <property type="entry name" value="Porins"/>
    <property type="match status" value="1"/>
</dbReference>
<keyword evidence="3 11" id="KW-1134">Transmembrane beta strand</keyword>
<evidence type="ECO:0000256" key="2">
    <source>
        <dbReference type="ARBA" id="ARBA00022448"/>
    </source>
</evidence>
<evidence type="ECO:0000256" key="11">
    <source>
        <dbReference type="PROSITE-ProRule" id="PRU01360"/>
    </source>
</evidence>
<dbReference type="Pfam" id="PF00593">
    <property type="entry name" value="TonB_dep_Rec_b-barrel"/>
    <property type="match status" value="1"/>
</dbReference>
<evidence type="ECO:0000256" key="1">
    <source>
        <dbReference type="ARBA" id="ARBA00004571"/>
    </source>
</evidence>
<dbReference type="AlphaFoldDB" id="A0AA52EFS7"/>
<dbReference type="RefSeq" id="WP_310797855.1">
    <property type="nucleotide sequence ID" value="NZ_CP123872.1"/>
</dbReference>
<dbReference type="Proteomes" id="UP001268683">
    <property type="component" value="Chromosome"/>
</dbReference>
<comment type="subcellular location">
    <subcellularLocation>
        <location evidence="1 11">Cell outer membrane</location>
        <topology evidence="1 11">Multi-pass membrane protein</topology>
    </subcellularLocation>
</comment>
<dbReference type="InterPro" id="IPR037066">
    <property type="entry name" value="Plug_dom_sf"/>
</dbReference>
<reference evidence="16" key="1">
    <citation type="submission" date="2023-04" db="EMBL/GenBank/DDBJ databases">
        <title>Complete genome sequence of Temperatibacter marinus.</title>
        <authorList>
            <person name="Rong J.-C."/>
            <person name="Yi M.-L."/>
            <person name="Zhao Q."/>
        </authorList>
    </citation>
    <scope>NUCLEOTIDE SEQUENCE</scope>
    <source>
        <strain evidence="16">NBRC 110045</strain>
    </source>
</reference>
<evidence type="ECO:0000256" key="6">
    <source>
        <dbReference type="ARBA" id="ARBA00023004"/>
    </source>
</evidence>